<organism evidence="1 2">
    <name type="scientific">Saprolegnia diclina (strain VS20)</name>
    <dbReference type="NCBI Taxonomy" id="1156394"/>
    <lineage>
        <taxon>Eukaryota</taxon>
        <taxon>Sar</taxon>
        <taxon>Stramenopiles</taxon>
        <taxon>Oomycota</taxon>
        <taxon>Saprolegniomycetes</taxon>
        <taxon>Saprolegniales</taxon>
        <taxon>Saprolegniaceae</taxon>
        <taxon>Saprolegnia</taxon>
    </lineage>
</organism>
<sequence length="108" mass="11789">MHLARRVCDVLHVGDDELAAIKTIGDLKTLLVAKLGESGIVAHDAELKFNNFELGDYEELAPYVPALDDGGLRWMLRTADVATDDGSVPIFVQLPCFRIVKLKSPVVA</sequence>
<dbReference type="GeneID" id="19952672"/>
<protein>
    <submittedName>
        <fullName evidence="1">Uncharacterized protein</fullName>
    </submittedName>
</protein>
<evidence type="ECO:0000313" key="2">
    <source>
        <dbReference type="Proteomes" id="UP000030762"/>
    </source>
</evidence>
<gene>
    <name evidence="1" type="ORF">SDRG_11945</name>
</gene>
<dbReference type="InParanoid" id="T0RDM7"/>
<dbReference type="VEuPathDB" id="FungiDB:SDRG_11945"/>
<name>T0RDM7_SAPDV</name>
<dbReference type="RefSeq" id="XP_008616221.1">
    <property type="nucleotide sequence ID" value="XM_008617999.1"/>
</dbReference>
<dbReference type="EMBL" id="JH767176">
    <property type="protein sequence ID" value="EQC30368.1"/>
    <property type="molecule type" value="Genomic_DNA"/>
</dbReference>
<dbReference type="OrthoDB" id="10388684at2759"/>
<keyword evidence="2" id="KW-1185">Reference proteome</keyword>
<accession>T0RDM7</accession>
<reference evidence="1 2" key="1">
    <citation type="submission" date="2012-04" db="EMBL/GenBank/DDBJ databases">
        <title>The Genome Sequence of Saprolegnia declina VS20.</title>
        <authorList>
            <consortium name="The Broad Institute Genome Sequencing Platform"/>
            <person name="Russ C."/>
            <person name="Nusbaum C."/>
            <person name="Tyler B."/>
            <person name="van West P."/>
            <person name="Dieguez-Uribeondo J."/>
            <person name="de Bruijn I."/>
            <person name="Tripathy S."/>
            <person name="Jiang R."/>
            <person name="Young S.K."/>
            <person name="Zeng Q."/>
            <person name="Gargeya S."/>
            <person name="Fitzgerald M."/>
            <person name="Haas B."/>
            <person name="Abouelleil A."/>
            <person name="Alvarado L."/>
            <person name="Arachchi H.M."/>
            <person name="Berlin A."/>
            <person name="Chapman S.B."/>
            <person name="Goldberg J."/>
            <person name="Griggs A."/>
            <person name="Gujja S."/>
            <person name="Hansen M."/>
            <person name="Howarth C."/>
            <person name="Imamovic A."/>
            <person name="Larimer J."/>
            <person name="McCowen C."/>
            <person name="Montmayeur A."/>
            <person name="Murphy C."/>
            <person name="Neiman D."/>
            <person name="Pearson M."/>
            <person name="Priest M."/>
            <person name="Roberts A."/>
            <person name="Saif S."/>
            <person name="Shea T."/>
            <person name="Sisk P."/>
            <person name="Sykes S."/>
            <person name="Wortman J."/>
            <person name="Nusbaum C."/>
            <person name="Birren B."/>
        </authorList>
    </citation>
    <scope>NUCLEOTIDE SEQUENCE [LARGE SCALE GENOMIC DNA]</scope>
    <source>
        <strain evidence="1 2">VS20</strain>
    </source>
</reference>
<evidence type="ECO:0000313" key="1">
    <source>
        <dbReference type="EMBL" id="EQC30368.1"/>
    </source>
</evidence>
<proteinExistence type="predicted"/>
<dbReference type="OMA" id="WMLRTAD"/>
<dbReference type="AlphaFoldDB" id="T0RDM7"/>
<dbReference type="Proteomes" id="UP000030762">
    <property type="component" value="Unassembled WGS sequence"/>
</dbReference>